<gene>
    <name evidence="2" type="ORF">A2989_05095</name>
</gene>
<organism evidence="2 3">
    <name type="scientific">Candidatus Amesbacteria bacterium RIFCSPLOWO2_01_FULL_48_25</name>
    <dbReference type="NCBI Taxonomy" id="1797259"/>
    <lineage>
        <taxon>Bacteria</taxon>
        <taxon>Candidatus Amesiibacteriota</taxon>
    </lineage>
</organism>
<proteinExistence type="predicted"/>
<reference evidence="2 3" key="1">
    <citation type="journal article" date="2016" name="Nat. Commun.">
        <title>Thousands of microbial genomes shed light on interconnected biogeochemical processes in an aquifer system.</title>
        <authorList>
            <person name="Anantharaman K."/>
            <person name="Brown C.T."/>
            <person name="Hug L.A."/>
            <person name="Sharon I."/>
            <person name="Castelle C.J."/>
            <person name="Probst A.J."/>
            <person name="Thomas B.C."/>
            <person name="Singh A."/>
            <person name="Wilkins M.J."/>
            <person name="Karaoz U."/>
            <person name="Brodie E.L."/>
            <person name="Williams K.H."/>
            <person name="Hubbard S.S."/>
            <person name="Banfield J.F."/>
        </authorList>
    </citation>
    <scope>NUCLEOTIDE SEQUENCE [LARGE SCALE GENOMIC DNA]</scope>
</reference>
<evidence type="ECO:0000256" key="1">
    <source>
        <dbReference type="SAM" id="MobiDB-lite"/>
    </source>
</evidence>
<dbReference type="EMBL" id="MEXN01000001">
    <property type="protein sequence ID" value="OGD04379.1"/>
    <property type="molecule type" value="Genomic_DNA"/>
</dbReference>
<accession>A0A1F4ZDB3</accession>
<dbReference type="STRING" id="1797259.A2989_05095"/>
<sequence>MNQIPNPKPQVPSKPQAAQDLDELTANPVPSMADDVEEYEEKQWDPQAMYNAGGHFKEQLEVAAGRIRKERVIEEVEEVPAEPEVEPKLEREGWIEKVEKEAELGQAGTDDYVGQVLMGSANPQNPKVTIPLTDDQITQGLHHKVWEAIRWLAVWCIRQMKKLGMPIPVKTKK</sequence>
<protein>
    <submittedName>
        <fullName evidence="2">Uncharacterized protein</fullName>
    </submittedName>
</protein>
<evidence type="ECO:0000313" key="2">
    <source>
        <dbReference type="EMBL" id="OGD04379.1"/>
    </source>
</evidence>
<dbReference type="AlphaFoldDB" id="A0A1F4ZDB3"/>
<feature type="region of interest" description="Disordered" evidence="1">
    <location>
        <begin position="1"/>
        <end position="20"/>
    </location>
</feature>
<comment type="caution">
    <text evidence="2">The sequence shown here is derived from an EMBL/GenBank/DDBJ whole genome shotgun (WGS) entry which is preliminary data.</text>
</comment>
<name>A0A1F4ZDB3_9BACT</name>
<evidence type="ECO:0000313" key="3">
    <source>
        <dbReference type="Proteomes" id="UP000177080"/>
    </source>
</evidence>
<dbReference type="Proteomes" id="UP000177080">
    <property type="component" value="Unassembled WGS sequence"/>
</dbReference>
<feature type="compositionally biased region" description="Pro residues" evidence="1">
    <location>
        <begin position="1"/>
        <end position="12"/>
    </location>
</feature>